<proteinExistence type="predicted"/>
<dbReference type="Proteomes" id="UP000593572">
    <property type="component" value="Unassembled WGS sequence"/>
</dbReference>
<comment type="caution">
    <text evidence="1">The sequence shown here is derived from an EMBL/GenBank/DDBJ whole genome shotgun (WGS) entry which is preliminary data.</text>
</comment>
<reference evidence="1 2" key="1">
    <citation type="journal article" date="2019" name="Genome Biol. Evol.">
        <title>Insights into the evolution of the New World diploid cottons (Gossypium, subgenus Houzingenia) based on genome sequencing.</title>
        <authorList>
            <person name="Grover C.E."/>
            <person name="Arick M.A. 2nd"/>
            <person name="Thrash A."/>
            <person name="Conover J.L."/>
            <person name="Sanders W.S."/>
            <person name="Peterson D.G."/>
            <person name="Frelichowski J.E."/>
            <person name="Scheffler J.A."/>
            <person name="Scheffler B.E."/>
            <person name="Wendel J.F."/>
        </authorList>
    </citation>
    <scope>NUCLEOTIDE SEQUENCE [LARGE SCALE GENOMIC DNA]</scope>
    <source>
        <strain evidence="1">157</strain>
        <tissue evidence="1">Leaf</tissue>
    </source>
</reference>
<gene>
    <name evidence="1" type="ORF">Golob_003531</name>
</gene>
<organism evidence="1 2">
    <name type="scientific">Gossypium lobatum</name>
    <dbReference type="NCBI Taxonomy" id="34289"/>
    <lineage>
        <taxon>Eukaryota</taxon>
        <taxon>Viridiplantae</taxon>
        <taxon>Streptophyta</taxon>
        <taxon>Embryophyta</taxon>
        <taxon>Tracheophyta</taxon>
        <taxon>Spermatophyta</taxon>
        <taxon>Magnoliopsida</taxon>
        <taxon>eudicotyledons</taxon>
        <taxon>Gunneridae</taxon>
        <taxon>Pentapetalae</taxon>
        <taxon>rosids</taxon>
        <taxon>malvids</taxon>
        <taxon>Malvales</taxon>
        <taxon>Malvaceae</taxon>
        <taxon>Malvoideae</taxon>
        <taxon>Gossypium</taxon>
    </lineage>
</organism>
<sequence>MTKLYLRKGPGVKVKHLGRNSML</sequence>
<evidence type="ECO:0000313" key="2">
    <source>
        <dbReference type="Proteomes" id="UP000593572"/>
    </source>
</evidence>
<dbReference type="EMBL" id="JABEZX010000011">
    <property type="protein sequence ID" value="MBA0569830.1"/>
    <property type="molecule type" value="Genomic_DNA"/>
</dbReference>
<dbReference type="AlphaFoldDB" id="A0A7J8MZ34"/>
<accession>A0A7J8MZ34</accession>
<evidence type="ECO:0000313" key="1">
    <source>
        <dbReference type="EMBL" id="MBA0569830.1"/>
    </source>
</evidence>
<protein>
    <submittedName>
        <fullName evidence="1">Uncharacterized protein</fullName>
    </submittedName>
</protein>
<name>A0A7J8MZ34_9ROSI</name>
<keyword evidence="2" id="KW-1185">Reference proteome</keyword>